<evidence type="ECO:0000256" key="1">
    <source>
        <dbReference type="ARBA" id="ARBA00004496"/>
    </source>
</evidence>
<dbReference type="RefSeq" id="XP_067080389.1">
    <property type="nucleotide sequence ID" value="XM_067224288.1"/>
</dbReference>
<comment type="subcellular location">
    <subcellularLocation>
        <location evidence="1">Cytoplasm</location>
    </subcellularLocation>
</comment>
<sequence length="795" mass="85675">MGAKARRSNHREGRRGSNNENNHHDSSGGGVGGDARLKIPNQRGEHMRHNDMKSTTSVLSGAKVADVNCGSEGSKSFVAVSLNVRSDSCLPSNEARLSPHSLKELGIISGAVLCVEGDGSVRAFVEAFCSSSCASQTIMLADEVAAAFSGKQVTVSVAKDICPLIPLSSLVLEITKEARIAVGADGLTSSTDIPFLQVCSAFRRRYQRRLVFRGMRAALHVGTVPYYVDVLECCCKSVAEGCVEGDTDVRQIDLGILIDGSKIRYIGRGTVCETELFDGEPVPVGVEKKQSHLLVLGDTGTGKSYFLRREAHEAATLHSRQVETVSVEVLSQGNMCDISSSTVLREVFVRAKAGAPSTVIIDDLHLVCATGDNGVVESGWAKGLLASTLASELDDIRIRQLDVRVVGSAASVESLPRSLLTYDRFGEQVKLLAPGSAEERREFLQNRLKTFGGQAKVTASFVSLAAESTNGFTQRDLVRLLDVASIEAFKETGKTEITDSSITEAIKIVPPSALRQFQVSIPSVKWSDIGGSEVAKKTLQDCVAWCLGKQQWVFRKFNLSPPKGVLLYGPPGCSKTMLAKALANESKMNFVSVKGPEVFSKWVGDSEKAVRDIFARARAAAPCVVFIDELDGMCGHRGRGGVADRVISQFLTELDGLPAALNEGTDALVFVAATNRPDNIDPAVLRPGRIDRKVYVGLPDINERKMIASIQFRNIPLSPELDADYVAARTEGYTGAEVVAVIKEAAFQCVTAGVKSPYISTENVDAALQKVRPRVSPMDVEWYKRWALGQSVSMK</sequence>
<dbReference type="InterPro" id="IPR003959">
    <property type="entry name" value="ATPase_AAA_core"/>
</dbReference>
<dbReference type="SMART" id="SM00382">
    <property type="entry name" value="AAA"/>
    <property type="match status" value="2"/>
</dbReference>
<reference evidence="7" key="1">
    <citation type="submission" date="2016-09" db="EMBL/GenBank/DDBJ databases">
        <authorList>
            <person name="Hebert L."/>
            <person name="Moumen B."/>
        </authorList>
    </citation>
    <scope>NUCLEOTIDE SEQUENCE [LARGE SCALE GENOMIC DNA]</scope>
    <source>
        <strain evidence="7">OVI</strain>
    </source>
</reference>
<dbReference type="Pfam" id="PF00004">
    <property type="entry name" value="AAA"/>
    <property type="match status" value="2"/>
</dbReference>
<dbReference type="GO" id="GO:0016887">
    <property type="term" value="F:ATP hydrolysis activity"/>
    <property type="evidence" value="ECO:0007669"/>
    <property type="project" value="InterPro"/>
</dbReference>
<dbReference type="InterPro" id="IPR025662">
    <property type="entry name" value="Sigma_54_int_dom_ATP-bd_1"/>
</dbReference>
<dbReference type="GO" id="GO:0005524">
    <property type="term" value="F:ATP binding"/>
    <property type="evidence" value="ECO:0007669"/>
    <property type="project" value="UniProtKB-KW"/>
</dbReference>
<dbReference type="SUPFAM" id="SSF52540">
    <property type="entry name" value="P-loop containing nucleoside triphosphate hydrolases"/>
    <property type="match status" value="2"/>
</dbReference>
<dbReference type="InterPro" id="IPR027417">
    <property type="entry name" value="P-loop_NTPase"/>
</dbReference>
<evidence type="ECO:0000313" key="7">
    <source>
        <dbReference type="EMBL" id="SCU69411.1"/>
    </source>
</evidence>
<keyword evidence="8" id="KW-1185">Reference proteome</keyword>
<dbReference type="FunFam" id="3.40.50.300:FF:000567">
    <property type="entry name" value="ATPase, AAA family protein"/>
    <property type="match status" value="1"/>
</dbReference>
<dbReference type="FunFam" id="1.10.8.60:FF:000297">
    <property type="entry name" value="AAA family ATPase-like protein"/>
    <property type="match status" value="1"/>
</dbReference>
<dbReference type="Pfam" id="PF17862">
    <property type="entry name" value="AAA_lid_3"/>
    <property type="match status" value="1"/>
</dbReference>
<evidence type="ECO:0000256" key="3">
    <source>
        <dbReference type="ARBA" id="ARBA00022741"/>
    </source>
</evidence>
<dbReference type="InterPro" id="IPR050168">
    <property type="entry name" value="AAA_ATPase_domain"/>
</dbReference>
<keyword evidence="4" id="KW-0067">ATP-binding</keyword>
<dbReference type="GO" id="GO:0005737">
    <property type="term" value="C:cytoplasm"/>
    <property type="evidence" value="ECO:0007669"/>
    <property type="project" value="UniProtKB-SubCell"/>
</dbReference>
<dbReference type="Gene3D" id="3.40.50.300">
    <property type="entry name" value="P-loop containing nucleotide triphosphate hydrolases"/>
    <property type="match status" value="2"/>
</dbReference>
<protein>
    <submittedName>
        <fullName evidence="7">Valosin-containing protein homolog, putative</fullName>
    </submittedName>
</protein>
<dbReference type="InterPro" id="IPR041569">
    <property type="entry name" value="AAA_lid_3"/>
</dbReference>
<dbReference type="PANTHER" id="PTHR23077:SF27">
    <property type="entry name" value="ATPASE FAMILY GENE 2 PROTEIN HOMOLOG A"/>
    <property type="match status" value="1"/>
</dbReference>
<dbReference type="AlphaFoldDB" id="A0A1G4IBE0"/>
<evidence type="ECO:0000256" key="4">
    <source>
        <dbReference type="ARBA" id="ARBA00022840"/>
    </source>
</evidence>
<keyword evidence="3" id="KW-0547">Nucleotide-binding</keyword>
<feature type="domain" description="AAA+ ATPase" evidence="6">
    <location>
        <begin position="561"/>
        <end position="700"/>
    </location>
</feature>
<name>A0A1G4IBE0_TRYEQ</name>
<comment type="caution">
    <text evidence="7">The sequence shown here is derived from an EMBL/GenBank/DDBJ whole genome shotgun (WGS) entry which is preliminary data.</text>
</comment>
<feature type="compositionally biased region" description="Basic and acidic residues" evidence="5">
    <location>
        <begin position="43"/>
        <end position="52"/>
    </location>
</feature>
<evidence type="ECO:0000259" key="6">
    <source>
        <dbReference type="SMART" id="SM00382"/>
    </source>
</evidence>
<dbReference type="PROSITE" id="PS00675">
    <property type="entry name" value="SIGMA54_INTERACT_1"/>
    <property type="match status" value="1"/>
</dbReference>
<proteinExistence type="predicted"/>
<feature type="domain" description="AAA+ ATPase" evidence="6">
    <location>
        <begin position="289"/>
        <end position="435"/>
    </location>
</feature>
<dbReference type="PANTHER" id="PTHR23077">
    <property type="entry name" value="AAA-FAMILY ATPASE"/>
    <property type="match status" value="1"/>
</dbReference>
<feature type="compositionally biased region" description="Basic and acidic residues" evidence="5">
    <location>
        <begin position="10"/>
        <end position="26"/>
    </location>
</feature>
<dbReference type="GeneID" id="92374917"/>
<evidence type="ECO:0000313" key="8">
    <source>
        <dbReference type="Proteomes" id="UP000195570"/>
    </source>
</evidence>
<dbReference type="EMBL" id="CZPT02001211">
    <property type="protein sequence ID" value="SCU69411.1"/>
    <property type="molecule type" value="Genomic_DNA"/>
</dbReference>
<evidence type="ECO:0000256" key="2">
    <source>
        <dbReference type="ARBA" id="ARBA00022490"/>
    </source>
</evidence>
<dbReference type="Proteomes" id="UP000195570">
    <property type="component" value="Unassembled WGS sequence"/>
</dbReference>
<evidence type="ECO:0000256" key="5">
    <source>
        <dbReference type="SAM" id="MobiDB-lite"/>
    </source>
</evidence>
<keyword evidence="2" id="KW-0963">Cytoplasm</keyword>
<dbReference type="Gene3D" id="1.10.8.60">
    <property type="match status" value="2"/>
</dbReference>
<feature type="region of interest" description="Disordered" evidence="5">
    <location>
        <begin position="1"/>
        <end position="57"/>
    </location>
</feature>
<organism evidence="7 8">
    <name type="scientific">Trypanosoma equiperdum</name>
    <dbReference type="NCBI Taxonomy" id="5694"/>
    <lineage>
        <taxon>Eukaryota</taxon>
        <taxon>Discoba</taxon>
        <taxon>Euglenozoa</taxon>
        <taxon>Kinetoplastea</taxon>
        <taxon>Metakinetoplastina</taxon>
        <taxon>Trypanosomatida</taxon>
        <taxon>Trypanosomatidae</taxon>
        <taxon>Trypanosoma</taxon>
    </lineage>
</organism>
<dbReference type="InterPro" id="IPR003593">
    <property type="entry name" value="AAA+_ATPase"/>
</dbReference>
<dbReference type="VEuPathDB" id="TriTrypDB:TEOVI_000097700"/>
<gene>
    <name evidence="7" type="ORF">TEOVI_000097700</name>
</gene>
<accession>A0A1G4IBE0</accession>